<dbReference type="EMBL" id="WHNX01000014">
    <property type="protein sequence ID" value="MPW26135.1"/>
    <property type="molecule type" value="Genomic_DNA"/>
</dbReference>
<dbReference type="GO" id="GO:0008982">
    <property type="term" value="F:protein-N(PI)-phosphohistidine-sugar phosphotransferase activity"/>
    <property type="evidence" value="ECO:0007669"/>
    <property type="project" value="InterPro"/>
</dbReference>
<evidence type="ECO:0000313" key="3">
    <source>
        <dbReference type="EMBL" id="MPW26135.1"/>
    </source>
</evidence>
<dbReference type="InterPro" id="IPR003501">
    <property type="entry name" value="PTS_EIIB_2/3"/>
</dbReference>
<accession>A0A6A7K9U8</accession>
<organism evidence="3 4">
    <name type="scientific">Alkalibaculum sporogenes</name>
    <dbReference type="NCBI Taxonomy" id="2655001"/>
    <lineage>
        <taxon>Bacteria</taxon>
        <taxon>Bacillati</taxon>
        <taxon>Bacillota</taxon>
        <taxon>Clostridia</taxon>
        <taxon>Eubacteriales</taxon>
        <taxon>Eubacteriaceae</taxon>
        <taxon>Alkalibaculum</taxon>
    </lineage>
</organism>
<protein>
    <submittedName>
        <fullName evidence="3">PTS fructose transporter subunit IIB</fullName>
    </submittedName>
</protein>
<dbReference type="GO" id="GO:0009401">
    <property type="term" value="P:phosphoenolpyruvate-dependent sugar phosphotransferase system"/>
    <property type="evidence" value="ECO:0007669"/>
    <property type="project" value="InterPro"/>
</dbReference>
<dbReference type="Pfam" id="PF02302">
    <property type="entry name" value="PTS_IIB"/>
    <property type="match status" value="1"/>
</dbReference>
<keyword evidence="1" id="KW-0808">Transferase</keyword>
<dbReference type="InterPro" id="IPR013011">
    <property type="entry name" value="PTS_EIIB_2"/>
</dbReference>
<dbReference type="PROSITE" id="PS51099">
    <property type="entry name" value="PTS_EIIB_TYPE_2"/>
    <property type="match status" value="1"/>
</dbReference>
<evidence type="ECO:0000259" key="2">
    <source>
        <dbReference type="PROSITE" id="PS51099"/>
    </source>
</evidence>
<keyword evidence="4" id="KW-1185">Reference proteome</keyword>
<dbReference type="Proteomes" id="UP000440004">
    <property type="component" value="Unassembled WGS sequence"/>
</dbReference>
<dbReference type="Gene3D" id="3.40.50.2300">
    <property type="match status" value="1"/>
</dbReference>
<sequence>MKKVKILCVCGSGVVSSSMVASKLKDMLAEHGYLTETVESSPNSIESDLGGNHFDLMVCVSPVYQEYNIPKVSGVGLLTGLGEEEVIEECLEILSKLD</sequence>
<reference evidence="3 4" key="1">
    <citation type="submission" date="2019-10" db="EMBL/GenBank/DDBJ databases">
        <title>Alkalibaculum tamaniensis sp.nov., a new alkaliphilic acetogen, isolated on methoxylated aromatics from a mud volcano.</title>
        <authorList>
            <person name="Khomyakova M.A."/>
            <person name="Merkel A.Y."/>
            <person name="Bonch-Osmolovskaya E.A."/>
            <person name="Slobodkin A.I."/>
        </authorList>
    </citation>
    <scope>NUCLEOTIDE SEQUENCE [LARGE SCALE GENOMIC DNA]</scope>
    <source>
        <strain evidence="3 4">M08DMB</strain>
    </source>
</reference>
<name>A0A6A7K9U8_9FIRM</name>
<dbReference type="SUPFAM" id="SSF52794">
    <property type="entry name" value="PTS system IIB component-like"/>
    <property type="match status" value="1"/>
</dbReference>
<feature type="domain" description="PTS EIIB type-2" evidence="2">
    <location>
        <begin position="4"/>
        <end position="98"/>
    </location>
</feature>
<gene>
    <name evidence="3" type="ORF">GC105_10070</name>
</gene>
<dbReference type="InterPro" id="IPR036095">
    <property type="entry name" value="PTS_EIIB-like_sf"/>
</dbReference>
<dbReference type="AlphaFoldDB" id="A0A6A7K9U8"/>
<dbReference type="RefSeq" id="WP_207706971.1">
    <property type="nucleotide sequence ID" value="NZ_WHNX01000014.1"/>
</dbReference>
<comment type="caution">
    <text evidence="3">The sequence shown here is derived from an EMBL/GenBank/DDBJ whole genome shotgun (WGS) entry which is preliminary data.</text>
</comment>
<proteinExistence type="predicted"/>
<evidence type="ECO:0000313" key="4">
    <source>
        <dbReference type="Proteomes" id="UP000440004"/>
    </source>
</evidence>
<evidence type="ECO:0000256" key="1">
    <source>
        <dbReference type="ARBA" id="ARBA00022679"/>
    </source>
</evidence>